<gene>
    <name evidence="2" type="ORF">N476_16525</name>
</gene>
<evidence type="ECO:0000256" key="1">
    <source>
        <dbReference type="SAM" id="SignalP"/>
    </source>
</evidence>
<dbReference type="Proteomes" id="UP000076503">
    <property type="component" value="Unassembled WGS sequence"/>
</dbReference>
<feature type="chain" id="PRO_5007885641" evidence="1">
    <location>
        <begin position="21"/>
        <end position="509"/>
    </location>
</feature>
<sequence>MKIKPLVLALVSICSCQSYAQSVAHLNFEQSLENIKVNYGDVTSITRTNISPISGEYSLQVNAQSHFEIERAFELNQTFVQSTPFKVSFDVQLPALAHAQFAQDILFYTSFTIEFSDGSEMQVYGSDAHVIPPQAQSIHSFDAKTTLPKDKKIKQVSVQWSMHLLEEMPVILDNISAILGENQGETSTVITHFPIQGDFESATQAQLNQHFSGAPSLIHHPTTSGQNAVQINADDNGRFKLKFEKNNLFIVHSTPEYLATYITVHNPGNESLAVNFSGRADYTKAFSGAANTIANYNTLELAANETKRVPLVLDFSDDYDTLAISSVYFEIESNDLIVIDDIDMYSASTKVDGAMHQVLNDYESGQIDFTTRYPDDVSIAINQDAPLYGNKSLALSLSPWRQASYSHFIPWGQAVFASQIHTQLDLNATQAEYGKPIQVCTDIYYHGGERTSFCEERILGNGSFQINELYQLDQSKALYRLLVRVRSFSSSPAEVNIDNFSLKYWRHFQ</sequence>
<reference evidence="2 3" key="1">
    <citation type="submission" date="2013-07" db="EMBL/GenBank/DDBJ databases">
        <title>Comparative Genomic and Metabolomic Analysis of Twelve Strains of Pseudoalteromonas luteoviolacea.</title>
        <authorList>
            <person name="Vynne N.G."/>
            <person name="Mansson M."/>
            <person name="Gram L."/>
        </authorList>
    </citation>
    <scope>NUCLEOTIDE SEQUENCE [LARGE SCALE GENOMIC DNA]</scope>
    <source>
        <strain evidence="2 3">H33</strain>
    </source>
</reference>
<keyword evidence="1" id="KW-0732">Signal</keyword>
<dbReference type="RefSeq" id="WP_063362039.1">
    <property type="nucleotide sequence ID" value="NZ_AUXZ01000076.1"/>
</dbReference>
<comment type="caution">
    <text evidence="2">The sequence shown here is derived from an EMBL/GenBank/DDBJ whole genome shotgun (WGS) entry which is preliminary data.</text>
</comment>
<dbReference type="PATRIC" id="fig|1365251.3.peg.2594"/>
<proteinExistence type="predicted"/>
<dbReference type="EMBL" id="AUXZ01000076">
    <property type="protein sequence ID" value="KZN50244.1"/>
    <property type="molecule type" value="Genomic_DNA"/>
</dbReference>
<organism evidence="2 3">
    <name type="scientific">Pseudoalteromonas luteoviolacea H33</name>
    <dbReference type="NCBI Taxonomy" id="1365251"/>
    <lineage>
        <taxon>Bacteria</taxon>
        <taxon>Pseudomonadati</taxon>
        <taxon>Pseudomonadota</taxon>
        <taxon>Gammaproteobacteria</taxon>
        <taxon>Alteromonadales</taxon>
        <taxon>Pseudoalteromonadaceae</taxon>
        <taxon>Pseudoalteromonas</taxon>
    </lineage>
</organism>
<dbReference type="PROSITE" id="PS51257">
    <property type="entry name" value="PROKAR_LIPOPROTEIN"/>
    <property type="match status" value="1"/>
</dbReference>
<name>A0A167E994_9GAMM</name>
<protein>
    <submittedName>
        <fullName evidence="2">Uncharacterized protein</fullName>
    </submittedName>
</protein>
<accession>A0A167E994</accession>
<evidence type="ECO:0000313" key="3">
    <source>
        <dbReference type="Proteomes" id="UP000076503"/>
    </source>
</evidence>
<dbReference type="OrthoDB" id="6311977at2"/>
<feature type="signal peptide" evidence="1">
    <location>
        <begin position="1"/>
        <end position="20"/>
    </location>
</feature>
<dbReference type="AlphaFoldDB" id="A0A167E994"/>
<evidence type="ECO:0000313" key="2">
    <source>
        <dbReference type="EMBL" id="KZN50244.1"/>
    </source>
</evidence>